<protein>
    <submittedName>
        <fullName evidence="1">Uncharacterized protein</fullName>
    </submittedName>
</protein>
<dbReference type="EMBL" id="BARW01004035">
    <property type="protein sequence ID" value="GAI59517.1"/>
    <property type="molecule type" value="Genomic_DNA"/>
</dbReference>
<organism evidence="1">
    <name type="scientific">marine sediment metagenome</name>
    <dbReference type="NCBI Taxonomy" id="412755"/>
    <lineage>
        <taxon>unclassified sequences</taxon>
        <taxon>metagenomes</taxon>
        <taxon>ecological metagenomes</taxon>
    </lineage>
</organism>
<dbReference type="AlphaFoldDB" id="X1PTG8"/>
<name>X1PTG8_9ZZZZ</name>
<evidence type="ECO:0000313" key="1">
    <source>
        <dbReference type="EMBL" id="GAI59517.1"/>
    </source>
</evidence>
<proteinExistence type="predicted"/>
<gene>
    <name evidence="1" type="ORF">S12H4_09778</name>
</gene>
<comment type="caution">
    <text evidence="1">The sequence shown here is derived from an EMBL/GenBank/DDBJ whole genome shotgun (WGS) entry which is preliminary data.</text>
</comment>
<accession>X1PTG8</accession>
<feature type="non-terminal residue" evidence="1">
    <location>
        <position position="1"/>
    </location>
</feature>
<reference evidence="1" key="1">
    <citation type="journal article" date="2014" name="Front. Microbiol.">
        <title>High frequency of phylogenetically diverse reductive dehalogenase-homologous genes in deep subseafloor sedimentary metagenomes.</title>
        <authorList>
            <person name="Kawai M."/>
            <person name="Futagami T."/>
            <person name="Toyoda A."/>
            <person name="Takaki Y."/>
            <person name="Nishi S."/>
            <person name="Hori S."/>
            <person name="Arai W."/>
            <person name="Tsubouchi T."/>
            <person name="Morono Y."/>
            <person name="Uchiyama I."/>
            <person name="Ito T."/>
            <person name="Fujiyama A."/>
            <person name="Inagaki F."/>
            <person name="Takami H."/>
        </authorList>
    </citation>
    <scope>NUCLEOTIDE SEQUENCE</scope>
    <source>
        <strain evidence="1">Expedition CK06-06</strain>
    </source>
</reference>
<sequence length="206" mass="23515">VSGEHHSSNPGQYGTCYEDAWRFLIKEEGGELTHGSVQTIGKRINHAWVELPTGYVWEPESGEFMKKAYFYERAQPQVEARYTAEEAAIMAARTGNHGPWTEEEKRQILSQEHHSMWLNLEQRKELEKKYGMVAVRWAEEATKPGDIEAAERAAEYYYGKVKEALGLGHLSPKLSEEQIMKLREVLGLPADIGEILKIHQETGYIP</sequence>